<protein>
    <submittedName>
        <fullName evidence="1">DUF1641 domain-containing protein</fullName>
    </submittedName>
</protein>
<proteinExistence type="predicted"/>
<evidence type="ECO:0000313" key="1">
    <source>
        <dbReference type="EMBL" id="MUM64282.1"/>
    </source>
</evidence>
<dbReference type="EMBL" id="WFIY01000004">
    <property type="protein sequence ID" value="MUM64282.1"/>
    <property type="molecule type" value="Genomic_DNA"/>
</dbReference>
<evidence type="ECO:0000313" key="2">
    <source>
        <dbReference type="Proteomes" id="UP000440125"/>
    </source>
</evidence>
<name>A0A6A9QAM9_ACIIN</name>
<keyword evidence="2" id="KW-1185">Reference proteome</keyword>
<sequence length="228" mass="25099">MKTAAVEKITSKIDEKKAEELSKFLDYLPTINDFLEKIKELKESGALDAIINFSYAIKSLKDALNDDSIQNLGNMLSTFMALLSTTSEHTNDVNQIINQANTISYTITKLKELKESGAFDVLVNFAYALKSLRDALTDDAITNIGTTLSLLLDFLPRAQEFLNYALNPSILKIIKALSSDEATKLLANPPKVTLGGIVKQMTDDDVQKGIGVLFTIAKIIGKSYSQQK</sequence>
<dbReference type="Proteomes" id="UP000440125">
    <property type="component" value="Unassembled WGS sequence"/>
</dbReference>
<dbReference type="PANTHER" id="PTHR38433:SF1">
    <property type="entry name" value="DUF1641 DOMAIN-CONTAINING PROTEIN"/>
    <property type="match status" value="1"/>
</dbReference>
<gene>
    <name evidence="1" type="ORF">D1867_03240</name>
</gene>
<dbReference type="PANTHER" id="PTHR38433">
    <property type="match status" value="1"/>
</dbReference>
<dbReference type="RefSeq" id="WP_155862789.1">
    <property type="nucleotide sequence ID" value="NZ_WFIY01000004.1"/>
</dbReference>
<dbReference type="AlphaFoldDB" id="A0A6A9QAM9"/>
<dbReference type="Pfam" id="PF07849">
    <property type="entry name" value="DUF1641"/>
    <property type="match status" value="1"/>
</dbReference>
<comment type="caution">
    <text evidence="1">The sequence shown here is derived from an EMBL/GenBank/DDBJ whole genome shotgun (WGS) entry which is preliminary data.</text>
</comment>
<dbReference type="OrthoDB" id="56850at2157"/>
<organism evidence="1 2">
    <name type="scientific">Acidianus infernus</name>
    <dbReference type="NCBI Taxonomy" id="12915"/>
    <lineage>
        <taxon>Archaea</taxon>
        <taxon>Thermoproteota</taxon>
        <taxon>Thermoprotei</taxon>
        <taxon>Sulfolobales</taxon>
        <taxon>Sulfolobaceae</taxon>
        <taxon>Acidianus</taxon>
    </lineage>
</organism>
<reference evidence="1 2" key="1">
    <citation type="submission" date="2019-10" db="EMBL/GenBank/DDBJ databases">
        <title>Genome Sequences from Six Type Strain Members of the Archaeal Family Sulfolobaceae: Acidianus ambivalens, Acidianus infernus, Metallosphaera prunae, Stygiolobus azoricus, Sulfolobus metallicus, and Sulfurisphaera ohwakuensis.</title>
        <authorList>
            <person name="Counts J.A."/>
            <person name="Kelly R.M."/>
        </authorList>
    </citation>
    <scope>NUCLEOTIDE SEQUENCE [LARGE SCALE GENOMIC DNA]</scope>
    <source>
        <strain evidence="1 2">DSM 3191</strain>
    </source>
</reference>
<dbReference type="InterPro" id="IPR012440">
    <property type="entry name" value="DUF1641"/>
</dbReference>
<accession>A0A6A9QAM9</accession>